<keyword evidence="3" id="KW-1185">Reference proteome</keyword>
<evidence type="ECO:0000313" key="2">
    <source>
        <dbReference type="EnsemblMetazoa" id="XP_020900714.2"/>
    </source>
</evidence>
<dbReference type="Proteomes" id="UP000887567">
    <property type="component" value="Unplaced"/>
</dbReference>
<dbReference type="AlphaFoldDB" id="A0A913X8L9"/>
<accession>A0A913X8L9</accession>
<dbReference type="OrthoDB" id="27341at2759"/>
<protein>
    <recommendedName>
        <fullName evidence="1">TLDc domain-containing protein</fullName>
    </recommendedName>
</protein>
<dbReference type="SMART" id="SM00584">
    <property type="entry name" value="TLDc"/>
    <property type="match status" value="1"/>
</dbReference>
<feature type="domain" description="TLDc" evidence="1">
    <location>
        <begin position="3"/>
        <end position="182"/>
    </location>
</feature>
<dbReference type="EnsemblMetazoa" id="XM_021045055.2">
    <property type="protein sequence ID" value="XP_020900714.2"/>
    <property type="gene ID" value="LOC110239339"/>
</dbReference>
<organism evidence="2 3">
    <name type="scientific">Exaiptasia diaphana</name>
    <name type="common">Tropical sea anemone</name>
    <name type="synonym">Aiptasia pulchella</name>
    <dbReference type="NCBI Taxonomy" id="2652724"/>
    <lineage>
        <taxon>Eukaryota</taxon>
        <taxon>Metazoa</taxon>
        <taxon>Cnidaria</taxon>
        <taxon>Anthozoa</taxon>
        <taxon>Hexacorallia</taxon>
        <taxon>Actiniaria</taxon>
        <taxon>Aiptasiidae</taxon>
        <taxon>Exaiptasia</taxon>
    </lineage>
</organism>
<dbReference type="RefSeq" id="XP_020900714.2">
    <property type="nucleotide sequence ID" value="XM_021045055.2"/>
</dbReference>
<dbReference type="KEGG" id="epa:110239339"/>
<reference evidence="2" key="1">
    <citation type="submission" date="2022-11" db="UniProtKB">
        <authorList>
            <consortium name="EnsemblMetazoa"/>
        </authorList>
    </citation>
    <scope>IDENTIFICATION</scope>
</reference>
<evidence type="ECO:0000313" key="3">
    <source>
        <dbReference type="Proteomes" id="UP000887567"/>
    </source>
</evidence>
<dbReference type="InterPro" id="IPR006571">
    <property type="entry name" value="TLDc_dom"/>
</dbReference>
<evidence type="ECO:0000259" key="1">
    <source>
        <dbReference type="PROSITE" id="PS51886"/>
    </source>
</evidence>
<name>A0A913X8L9_EXADI</name>
<sequence>MSSILSNYGNVSYFQTISEYLSPVLKYNDSYWLRCWHGRTDGFGSATFHTKCDGKGPTVTIVLVKPFYVFGGYTDVPWHQTRTYSSSTVSFLYSLYNIKGYQPAKMKIKVTSSAIYGDPGFGPTFGRGNDLHIDTWSSTTSRSYATANSYEPPPGCPGANCIFYVDGATYFQVEDIEVFYEKDRRAL</sequence>
<proteinExistence type="predicted"/>
<dbReference type="PROSITE" id="PS51886">
    <property type="entry name" value="TLDC"/>
    <property type="match status" value="1"/>
</dbReference>
<dbReference type="Pfam" id="PF07534">
    <property type="entry name" value="TLD"/>
    <property type="match status" value="1"/>
</dbReference>
<dbReference type="GeneID" id="110239339"/>